<dbReference type="EMBL" id="JAACJN010000108">
    <property type="protein sequence ID" value="KAF5372816.1"/>
    <property type="molecule type" value="Genomic_DNA"/>
</dbReference>
<feature type="region of interest" description="Disordered" evidence="1">
    <location>
        <begin position="1"/>
        <end position="25"/>
    </location>
</feature>
<dbReference type="OrthoDB" id="3060210at2759"/>
<dbReference type="AlphaFoldDB" id="A0A8H5LXC2"/>
<organism evidence="2 3">
    <name type="scientific">Collybiopsis confluens</name>
    <dbReference type="NCBI Taxonomy" id="2823264"/>
    <lineage>
        <taxon>Eukaryota</taxon>
        <taxon>Fungi</taxon>
        <taxon>Dikarya</taxon>
        <taxon>Basidiomycota</taxon>
        <taxon>Agaricomycotina</taxon>
        <taxon>Agaricomycetes</taxon>
        <taxon>Agaricomycetidae</taxon>
        <taxon>Agaricales</taxon>
        <taxon>Marasmiineae</taxon>
        <taxon>Omphalotaceae</taxon>
        <taxon>Collybiopsis</taxon>
    </lineage>
</organism>
<protein>
    <submittedName>
        <fullName evidence="2">Uncharacterized protein</fullName>
    </submittedName>
</protein>
<evidence type="ECO:0000256" key="1">
    <source>
        <dbReference type="SAM" id="MobiDB-lite"/>
    </source>
</evidence>
<comment type="caution">
    <text evidence="2">The sequence shown here is derived from an EMBL/GenBank/DDBJ whole genome shotgun (WGS) entry which is preliminary data.</text>
</comment>
<keyword evidence="3" id="KW-1185">Reference proteome</keyword>
<reference evidence="2 3" key="1">
    <citation type="journal article" date="2020" name="ISME J.">
        <title>Uncovering the hidden diversity of litter-decomposition mechanisms in mushroom-forming fungi.</title>
        <authorList>
            <person name="Floudas D."/>
            <person name="Bentzer J."/>
            <person name="Ahren D."/>
            <person name="Johansson T."/>
            <person name="Persson P."/>
            <person name="Tunlid A."/>
        </authorList>
    </citation>
    <scope>NUCLEOTIDE SEQUENCE [LARGE SCALE GENOMIC DNA]</scope>
    <source>
        <strain evidence="2 3">CBS 406.79</strain>
    </source>
</reference>
<name>A0A8H5LXC2_9AGAR</name>
<evidence type="ECO:0000313" key="2">
    <source>
        <dbReference type="EMBL" id="KAF5372816.1"/>
    </source>
</evidence>
<gene>
    <name evidence="2" type="ORF">D9757_011107</name>
</gene>
<dbReference type="Proteomes" id="UP000518752">
    <property type="component" value="Unassembled WGS sequence"/>
</dbReference>
<evidence type="ECO:0000313" key="3">
    <source>
        <dbReference type="Proteomes" id="UP000518752"/>
    </source>
</evidence>
<sequence length="305" mass="34222">MSGIQVSQDTDQQTHTASPRRSDRASVLSPKRSLAIDWLRNFLAIIVTYQIIPEIIAPHEAYPLPADFHSLLHPTSDIRPAPISELPTACTSYRSPIPVAFTFVSRGSRSLGGCASTGRKQLRRLGRLLVQSDIFHWVEEVDEYNQLYWNVKVYLTIHGYPVRRWIRDKDGEWMSPLMWEMTWGSQTLAAFEVDHTIIETGATNILESLDSQFVLQSLILSVETGHSVVLKKTSLGIDFEPGRRLEDDEAYSAFGISTSRRESFGACEIAYASNSAQVHCARESTRPRQPVSSKFGGRILSPCPL</sequence>
<feature type="compositionally biased region" description="Polar residues" evidence="1">
    <location>
        <begin position="1"/>
        <end position="19"/>
    </location>
</feature>
<accession>A0A8H5LXC2</accession>
<proteinExistence type="predicted"/>